<dbReference type="PANTHER" id="PTHR43537:SF24">
    <property type="entry name" value="GLUCONATE OPERON TRANSCRIPTIONAL REPRESSOR"/>
    <property type="match status" value="1"/>
</dbReference>
<dbReference type="SMART" id="SM00895">
    <property type="entry name" value="FCD"/>
    <property type="match status" value="1"/>
</dbReference>
<reference evidence="6" key="1">
    <citation type="journal article" date="2019" name="Int. J. Syst. Evol. Microbiol.">
        <title>The Global Catalogue of Microorganisms (GCM) 10K type strain sequencing project: providing services to taxonomists for standard genome sequencing and annotation.</title>
        <authorList>
            <consortium name="The Broad Institute Genomics Platform"/>
            <consortium name="The Broad Institute Genome Sequencing Center for Infectious Disease"/>
            <person name="Wu L."/>
            <person name="Ma J."/>
        </authorList>
    </citation>
    <scope>NUCLEOTIDE SEQUENCE [LARGE SCALE GENOMIC DNA]</scope>
    <source>
        <strain evidence="6">JCM 18303</strain>
    </source>
</reference>
<protein>
    <submittedName>
        <fullName evidence="5">GntR family transcriptional regulator</fullName>
    </submittedName>
</protein>
<evidence type="ECO:0000313" key="5">
    <source>
        <dbReference type="EMBL" id="GAA5160429.1"/>
    </source>
</evidence>
<dbReference type="EMBL" id="BAABJP010000020">
    <property type="protein sequence ID" value="GAA5160429.1"/>
    <property type="molecule type" value="Genomic_DNA"/>
</dbReference>
<accession>A0ABP9QE76</accession>
<feature type="domain" description="HTH gntR-type" evidence="4">
    <location>
        <begin position="18"/>
        <end position="85"/>
    </location>
</feature>
<evidence type="ECO:0000313" key="6">
    <source>
        <dbReference type="Proteomes" id="UP001428817"/>
    </source>
</evidence>
<keyword evidence="3" id="KW-0804">Transcription</keyword>
<dbReference type="Pfam" id="PF00392">
    <property type="entry name" value="GntR"/>
    <property type="match status" value="1"/>
</dbReference>
<dbReference type="InterPro" id="IPR000524">
    <property type="entry name" value="Tscrpt_reg_HTH_GntR"/>
</dbReference>
<dbReference type="InterPro" id="IPR036390">
    <property type="entry name" value="WH_DNA-bd_sf"/>
</dbReference>
<keyword evidence="6" id="KW-1185">Reference proteome</keyword>
<gene>
    <name evidence="5" type="ORF">GCM10023321_43090</name>
</gene>
<dbReference type="InterPro" id="IPR011711">
    <property type="entry name" value="GntR_C"/>
</dbReference>
<organism evidence="5 6">
    <name type="scientific">Pseudonocardia eucalypti</name>
    <dbReference type="NCBI Taxonomy" id="648755"/>
    <lineage>
        <taxon>Bacteria</taxon>
        <taxon>Bacillati</taxon>
        <taxon>Actinomycetota</taxon>
        <taxon>Actinomycetes</taxon>
        <taxon>Pseudonocardiales</taxon>
        <taxon>Pseudonocardiaceae</taxon>
        <taxon>Pseudonocardia</taxon>
    </lineage>
</organism>
<proteinExistence type="predicted"/>
<comment type="caution">
    <text evidence="5">The sequence shown here is derived from an EMBL/GenBank/DDBJ whole genome shotgun (WGS) entry which is preliminary data.</text>
</comment>
<dbReference type="Gene3D" id="1.20.120.530">
    <property type="entry name" value="GntR ligand-binding domain-like"/>
    <property type="match status" value="1"/>
</dbReference>
<dbReference type="SUPFAM" id="SSF46785">
    <property type="entry name" value="Winged helix' DNA-binding domain"/>
    <property type="match status" value="1"/>
</dbReference>
<dbReference type="SMART" id="SM00345">
    <property type="entry name" value="HTH_GNTR"/>
    <property type="match status" value="1"/>
</dbReference>
<name>A0ABP9QE76_9PSEU</name>
<dbReference type="PROSITE" id="PS50949">
    <property type="entry name" value="HTH_GNTR"/>
    <property type="match status" value="1"/>
</dbReference>
<evidence type="ECO:0000256" key="3">
    <source>
        <dbReference type="ARBA" id="ARBA00023163"/>
    </source>
</evidence>
<dbReference type="Pfam" id="PF07729">
    <property type="entry name" value="FCD"/>
    <property type="match status" value="1"/>
</dbReference>
<evidence type="ECO:0000259" key="4">
    <source>
        <dbReference type="PROSITE" id="PS50949"/>
    </source>
</evidence>
<dbReference type="Gene3D" id="1.10.10.10">
    <property type="entry name" value="Winged helix-like DNA-binding domain superfamily/Winged helix DNA-binding domain"/>
    <property type="match status" value="1"/>
</dbReference>
<evidence type="ECO:0000256" key="1">
    <source>
        <dbReference type="ARBA" id="ARBA00023015"/>
    </source>
</evidence>
<evidence type="ECO:0000256" key="2">
    <source>
        <dbReference type="ARBA" id="ARBA00023125"/>
    </source>
</evidence>
<keyword evidence="2" id="KW-0238">DNA-binding</keyword>
<dbReference type="InterPro" id="IPR008920">
    <property type="entry name" value="TF_FadR/GntR_C"/>
</dbReference>
<dbReference type="RefSeq" id="WP_185060337.1">
    <property type="nucleotide sequence ID" value="NZ_BAABJP010000020.1"/>
</dbReference>
<dbReference type="PANTHER" id="PTHR43537">
    <property type="entry name" value="TRANSCRIPTIONAL REGULATOR, GNTR FAMILY"/>
    <property type="match status" value="1"/>
</dbReference>
<keyword evidence="1" id="KW-0805">Transcription regulation</keyword>
<sequence length="238" mass="26129">MPAPRHRSVLLARLRRGGHTQAAILEELRRCLLDGGVPPGTLIPCDEVANVFGVSRIPVREALKTLIGEGLVEHRTNFGYTVARLTVRELRELYLVREVLETAALGAAVAEAGPADDAEARATHQSLGTAVTWSDARSYQRESRRFHWALVKPCGMRRLLGMLESAWNITEPVQPMAHLPATERSELHSDHEALLAAFLARDAAELVRIAREHHARLRTALDTLPLGTGLFAEPEPGG</sequence>
<dbReference type="SUPFAM" id="SSF48008">
    <property type="entry name" value="GntR ligand-binding domain-like"/>
    <property type="match status" value="1"/>
</dbReference>
<dbReference type="Proteomes" id="UP001428817">
    <property type="component" value="Unassembled WGS sequence"/>
</dbReference>
<dbReference type="InterPro" id="IPR036388">
    <property type="entry name" value="WH-like_DNA-bd_sf"/>
</dbReference>